<reference evidence="2" key="1">
    <citation type="submission" date="2015-10" db="EMBL/GenBank/DDBJ databases">
        <authorList>
            <person name="Regsiter A."/>
            <person name="william w."/>
        </authorList>
    </citation>
    <scope>NUCLEOTIDE SEQUENCE</scope>
    <source>
        <strain evidence="2">Montdore</strain>
    </source>
</reference>
<keyword evidence="3" id="KW-1185">Reference proteome</keyword>
<proteinExistence type="predicted"/>
<dbReference type="SUPFAM" id="SSF50985">
    <property type="entry name" value="RCC1/BLIP-II"/>
    <property type="match status" value="1"/>
</dbReference>
<dbReference type="Gene3D" id="2.130.10.30">
    <property type="entry name" value="Regulator of chromosome condensation 1/beta-lactamase-inhibitor protein II"/>
    <property type="match status" value="1"/>
</dbReference>
<sequence>MAPGGDSSLIIWIAAGESISIAVTDAGQVCGWGTFRCDGGILGFNDRTSAQHVPALLPTLKSIVQVSIGTDHVLGLTKEGEGYAWGNGQQFQLGGRVLERNRHIGLIHRRVSLPRCQVKHVATGSYHSFAMTQDGRVWTWRLNQYGQCGIYNRGPAARKVPPFPSLLSPRVWCSTQSTRYPPESITQPP</sequence>
<feature type="repeat" description="RCC1" evidence="1">
    <location>
        <begin position="80"/>
        <end position="134"/>
    </location>
</feature>
<dbReference type="PROSITE" id="PS00626">
    <property type="entry name" value="RCC1_2"/>
    <property type="match status" value="1"/>
</dbReference>
<accession>A0A292Q4S2</accession>
<gene>
    <name evidence="2" type="ORF">GSTUAT00002268001</name>
</gene>
<organism evidence="2 3">
    <name type="scientific">Tuber aestivum</name>
    <name type="common">summer truffle</name>
    <dbReference type="NCBI Taxonomy" id="59557"/>
    <lineage>
        <taxon>Eukaryota</taxon>
        <taxon>Fungi</taxon>
        <taxon>Dikarya</taxon>
        <taxon>Ascomycota</taxon>
        <taxon>Pezizomycotina</taxon>
        <taxon>Pezizomycetes</taxon>
        <taxon>Pezizales</taxon>
        <taxon>Tuberaceae</taxon>
        <taxon>Tuber</taxon>
    </lineage>
</organism>
<dbReference type="Pfam" id="PF13540">
    <property type="entry name" value="RCC1_2"/>
    <property type="match status" value="2"/>
</dbReference>
<dbReference type="InterPro" id="IPR000408">
    <property type="entry name" value="Reg_chr_condens"/>
</dbReference>
<evidence type="ECO:0000313" key="2">
    <source>
        <dbReference type="EMBL" id="CUS13743.1"/>
    </source>
</evidence>
<evidence type="ECO:0000256" key="1">
    <source>
        <dbReference type="PROSITE-ProRule" id="PRU00235"/>
    </source>
</evidence>
<dbReference type="PROSITE" id="PS50012">
    <property type="entry name" value="RCC1_3"/>
    <property type="match status" value="2"/>
</dbReference>
<dbReference type="PANTHER" id="PTHR45982">
    <property type="entry name" value="REGULATOR OF CHROMOSOME CONDENSATION"/>
    <property type="match status" value="1"/>
</dbReference>
<dbReference type="Proteomes" id="UP001412239">
    <property type="component" value="Unassembled WGS sequence"/>
</dbReference>
<dbReference type="GO" id="GO:0005737">
    <property type="term" value="C:cytoplasm"/>
    <property type="evidence" value="ECO:0007669"/>
    <property type="project" value="TreeGrafter"/>
</dbReference>
<dbReference type="PANTHER" id="PTHR45982:SF1">
    <property type="entry name" value="REGULATOR OF CHROMOSOME CONDENSATION"/>
    <property type="match status" value="1"/>
</dbReference>
<evidence type="ECO:0000313" key="3">
    <source>
        <dbReference type="Proteomes" id="UP001412239"/>
    </source>
</evidence>
<name>A0A292Q4S2_9PEZI</name>
<dbReference type="InterPro" id="IPR051553">
    <property type="entry name" value="Ran_GTPase-activating"/>
</dbReference>
<dbReference type="AlphaFoldDB" id="A0A292Q4S2"/>
<evidence type="ECO:0008006" key="4">
    <source>
        <dbReference type="Google" id="ProtNLM"/>
    </source>
</evidence>
<dbReference type="InterPro" id="IPR009091">
    <property type="entry name" value="RCC1/BLIP-II"/>
</dbReference>
<dbReference type="GO" id="GO:0005085">
    <property type="term" value="F:guanyl-nucleotide exchange factor activity"/>
    <property type="evidence" value="ECO:0007669"/>
    <property type="project" value="TreeGrafter"/>
</dbReference>
<feature type="repeat" description="RCC1" evidence="1">
    <location>
        <begin position="27"/>
        <end position="79"/>
    </location>
</feature>
<dbReference type="EMBL" id="LN890968">
    <property type="protein sequence ID" value="CUS13743.1"/>
    <property type="molecule type" value="Genomic_DNA"/>
</dbReference>
<protein>
    <recommendedName>
        <fullName evidence="4">Regulator of chromosome condensation 1/beta-lactamase-inhibitor protein II</fullName>
    </recommendedName>
</protein>